<dbReference type="InterPro" id="IPR011332">
    <property type="entry name" value="Ribosomal_zn-bd"/>
</dbReference>
<evidence type="ECO:0000256" key="5">
    <source>
        <dbReference type="HAMAP-Rule" id="MF_00340"/>
    </source>
</evidence>
<evidence type="ECO:0000313" key="6">
    <source>
        <dbReference type="EMBL" id="PRR69162.1"/>
    </source>
</evidence>
<evidence type="ECO:0000256" key="4">
    <source>
        <dbReference type="ARBA" id="ARBA00035178"/>
    </source>
</evidence>
<evidence type="ECO:0000256" key="3">
    <source>
        <dbReference type="ARBA" id="ARBA00023274"/>
    </source>
</evidence>
<dbReference type="GO" id="GO:0003735">
    <property type="term" value="F:structural constituent of ribosome"/>
    <property type="evidence" value="ECO:0007669"/>
    <property type="project" value="InterPro"/>
</dbReference>
<reference evidence="6 7" key="1">
    <citation type="submission" date="2018-03" db="EMBL/GenBank/DDBJ databases">
        <title>Genome sequence of Moorella humiferrea DSM 23265.</title>
        <authorList>
            <person name="Poehlein A."/>
            <person name="Daniel R."/>
        </authorList>
    </citation>
    <scope>NUCLEOTIDE SEQUENCE [LARGE SCALE GENOMIC DNA]</scope>
    <source>
        <strain evidence="6 7">DSM 23265</strain>
    </source>
</reference>
<keyword evidence="3 5" id="KW-0687">Ribonucleoprotein</keyword>
<dbReference type="InterPro" id="IPR044957">
    <property type="entry name" value="Ribosomal_bL32_bact"/>
</dbReference>
<dbReference type="OrthoDB" id="9812874at2"/>
<dbReference type="AlphaFoldDB" id="A0A2T0AKQ1"/>
<name>A0A2T0AKQ1_9FIRM</name>
<dbReference type="EMBL" id="PVXM01000057">
    <property type="protein sequence ID" value="PRR69162.1"/>
    <property type="molecule type" value="Genomic_DNA"/>
</dbReference>
<dbReference type="GO" id="GO:0006412">
    <property type="term" value="P:translation"/>
    <property type="evidence" value="ECO:0007669"/>
    <property type="project" value="UniProtKB-UniRule"/>
</dbReference>
<sequence>MGVPKRRVSKARKNKRRSIWSQMQPPALVECPQCHQLKLNHRVCPKCGYYKGREVIKVAEQ</sequence>
<keyword evidence="7" id="KW-1185">Reference proteome</keyword>
<dbReference type="SUPFAM" id="SSF57829">
    <property type="entry name" value="Zn-binding ribosomal proteins"/>
    <property type="match status" value="1"/>
</dbReference>
<evidence type="ECO:0000256" key="2">
    <source>
        <dbReference type="ARBA" id="ARBA00022980"/>
    </source>
</evidence>
<dbReference type="PANTHER" id="PTHR35534:SF1">
    <property type="entry name" value="LARGE RIBOSOMAL SUBUNIT PROTEIN BL32"/>
    <property type="match status" value="1"/>
</dbReference>
<keyword evidence="2 5" id="KW-0689">Ribosomal protein</keyword>
<protein>
    <recommendedName>
        <fullName evidence="4 5">Large ribosomal subunit protein bL32</fullName>
    </recommendedName>
</protein>
<dbReference type="NCBIfam" id="TIGR01031">
    <property type="entry name" value="rpmF_bact"/>
    <property type="match status" value="1"/>
</dbReference>
<dbReference type="GO" id="GO:0015934">
    <property type="term" value="C:large ribosomal subunit"/>
    <property type="evidence" value="ECO:0007669"/>
    <property type="project" value="InterPro"/>
</dbReference>
<dbReference type="Pfam" id="PF01783">
    <property type="entry name" value="Ribosomal_L32p"/>
    <property type="match status" value="1"/>
</dbReference>
<proteinExistence type="inferred from homology"/>
<evidence type="ECO:0000313" key="7">
    <source>
        <dbReference type="Proteomes" id="UP000238415"/>
    </source>
</evidence>
<accession>A0A2T0AKQ1</accession>
<dbReference type="Proteomes" id="UP000238415">
    <property type="component" value="Unassembled WGS sequence"/>
</dbReference>
<dbReference type="HAMAP" id="MF_00340">
    <property type="entry name" value="Ribosomal_bL32"/>
    <property type="match status" value="1"/>
</dbReference>
<dbReference type="RefSeq" id="WP_106006381.1">
    <property type="nucleotide sequence ID" value="NZ_CP136418.1"/>
</dbReference>
<gene>
    <name evidence="5 6" type="primary">rpmF</name>
    <name evidence="6" type="ORF">MOHU_24650</name>
</gene>
<comment type="caution">
    <text evidence="6">The sequence shown here is derived from an EMBL/GenBank/DDBJ whole genome shotgun (WGS) entry which is preliminary data.</text>
</comment>
<organism evidence="6 7">
    <name type="scientific">Neomoorella humiferrea</name>
    <dbReference type="NCBI Taxonomy" id="676965"/>
    <lineage>
        <taxon>Bacteria</taxon>
        <taxon>Bacillati</taxon>
        <taxon>Bacillota</taxon>
        <taxon>Clostridia</taxon>
        <taxon>Neomoorellales</taxon>
        <taxon>Neomoorellaceae</taxon>
        <taxon>Neomoorella</taxon>
    </lineage>
</organism>
<evidence type="ECO:0000256" key="1">
    <source>
        <dbReference type="ARBA" id="ARBA00008560"/>
    </source>
</evidence>
<dbReference type="InterPro" id="IPR002677">
    <property type="entry name" value="Ribosomal_bL32"/>
</dbReference>
<comment type="similarity">
    <text evidence="1 5">Belongs to the bacterial ribosomal protein bL32 family.</text>
</comment>
<dbReference type="PANTHER" id="PTHR35534">
    <property type="entry name" value="50S RIBOSOMAL PROTEIN L32"/>
    <property type="match status" value="1"/>
</dbReference>